<reference evidence="2 3" key="1">
    <citation type="submission" date="2024-12" db="EMBL/GenBank/DDBJ databases">
        <authorList>
            <person name="Hu S."/>
        </authorList>
    </citation>
    <scope>NUCLEOTIDE SEQUENCE [LARGE SCALE GENOMIC DNA]</scope>
    <source>
        <strain evidence="2 3">P-25</strain>
    </source>
</reference>
<keyword evidence="1" id="KW-1133">Transmembrane helix</keyword>
<proteinExistence type="predicted"/>
<sequence length="288" mass="34054">MKKPPLFVEKLPIPNREATEAALLRANSSKWVNYGPFVVLFIGTVAILALFSSDPDGHAYLPWLVFLATVGVIALLLFNSFKKLMRVEGLDACYATYQQDPIHQQYEFEIHCYYECLYEMKMLRLELVHLTAAARRNLRYEQWIAHITALDPKTSPYKPRHAAYGERLVKHGFFSSYVRYEQTLRLAALYPKWLNLAEVRTFLAMHRQFRRTFHFEPNAEELAKETMAIADIFTRREPLLLKEMEERYANVLALRKQRYVAYLRFQHSYLLLTRSIREQLTTFKWKEC</sequence>
<keyword evidence="1" id="KW-0472">Membrane</keyword>
<keyword evidence="3" id="KW-1185">Reference proteome</keyword>
<evidence type="ECO:0000256" key="1">
    <source>
        <dbReference type="SAM" id="Phobius"/>
    </source>
</evidence>
<name>A0ABW9JLB1_9SPHI</name>
<comment type="caution">
    <text evidence="2">The sequence shown here is derived from an EMBL/GenBank/DDBJ whole genome shotgun (WGS) entry which is preliminary data.</text>
</comment>
<gene>
    <name evidence="2" type="ORF">E5L68_014150</name>
</gene>
<organism evidence="2 3">
    <name type="scientific">Pedobacter helvus</name>
    <dbReference type="NCBI Taxonomy" id="2563444"/>
    <lineage>
        <taxon>Bacteria</taxon>
        <taxon>Pseudomonadati</taxon>
        <taxon>Bacteroidota</taxon>
        <taxon>Sphingobacteriia</taxon>
        <taxon>Sphingobacteriales</taxon>
        <taxon>Sphingobacteriaceae</taxon>
        <taxon>Pedobacter</taxon>
    </lineage>
</organism>
<dbReference type="EMBL" id="SRMP02000026">
    <property type="protein sequence ID" value="MFN0292543.1"/>
    <property type="molecule type" value="Genomic_DNA"/>
</dbReference>
<keyword evidence="1" id="KW-0812">Transmembrane</keyword>
<evidence type="ECO:0000313" key="3">
    <source>
        <dbReference type="Proteomes" id="UP001517367"/>
    </source>
</evidence>
<feature type="transmembrane region" description="Helical" evidence="1">
    <location>
        <begin position="59"/>
        <end position="78"/>
    </location>
</feature>
<accession>A0ABW9JLB1</accession>
<dbReference type="RefSeq" id="WP_138731123.1">
    <property type="nucleotide sequence ID" value="NZ_SRMP02000026.1"/>
</dbReference>
<dbReference type="Proteomes" id="UP001517367">
    <property type="component" value="Unassembled WGS sequence"/>
</dbReference>
<protein>
    <submittedName>
        <fullName evidence="2">Uncharacterized protein</fullName>
    </submittedName>
</protein>
<evidence type="ECO:0000313" key="2">
    <source>
        <dbReference type="EMBL" id="MFN0292543.1"/>
    </source>
</evidence>
<feature type="transmembrane region" description="Helical" evidence="1">
    <location>
        <begin position="31"/>
        <end position="53"/>
    </location>
</feature>